<reference evidence="3 4" key="1">
    <citation type="submission" date="2019-01" db="EMBL/GenBank/DDBJ databases">
        <authorList>
            <person name="B I."/>
            <person name="Ch S."/>
            <person name="Ch V.R."/>
        </authorList>
    </citation>
    <scope>NUCLEOTIDE SEQUENCE [LARGE SCALE GENOMIC DNA]</scope>
    <source>
        <strain evidence="3 4">JC507</strain>
    </source>
</reference>
<dbReference type="InterPro" id="IPR009078">
    <property type="entry name" value="Ferritin-like_SF"/>
</dbReference>
<dbReference type="Proteomes" id="UP000306038">
    <property type="component" value="Unassembled WGS sequence"/>
</dbReference>
<evidence type="ECO:0000256" key="1">
    <source>
        <dbReference type="SAM" id="SignalP"/>
    </source>
</evidence>
<gene>
    <name evidence="3" type="ORF">EK417_01510</name>
</gene>
<proteinExistence type="predicted"/>
<dbReference type="InterPro" id="IPR007029">
    <property type="entry name" value="YHS_dom"/>
</dbReference>
<dbReference type="SUPFAM" id="SSF47240">
    <property type="entry name" value="Ferritin-like"/>
    <property type="match status" value="1"/>
</dbReference>
<name>A0ABY2RBU8_9FLAO</name>
<keyword evidence="1" id="KW-0732">Signal</keyword>
<dbReference type="InterPro" id="IPR012348">
    <property type="entry name" value="RNR-like"/>
</dbReference>
<dbReference type="SMART" id="SM00746">
    <property type="entry name" value="TRASH"/>
    <property type="match status" value="1"/>
</dbReference>
<evidence type="ECO:0000313" key="4">
    <source>
        <dbReference type="Proteomes" id="UP000306038"/>
    </source>
</evidence>
<evidence type="ECO:0000259" key="2">
    <source>
        <dbReference type="SMART" id="SM00746"/>
    </source>
</evidence>
<accession>A0ABY2RBU8</accession>
<dbReference type="Pfam" id="PF04945">
    <property type="entry name" value="YHS"/>
    <property type="match status" value="1"/>
</dbReference>
<dbReference type="RefSeq" id="WP_076595924.1">
    <property type="nucleotide sequence ID" value="NZ_SDLV01000003.1"/>
</dbReference>
<feature type="chain" id="PRO_5045542423" evidence="1">
    <location>
        <begin position="21"/>
        <end position="81"/>
    </location>
</feature>
<organism evidence="3 4">
    <name type="scientific">Chryseobacterium candidae</name>
    <dbReference type="NCBI Taxonomy" id="1978493"/>
    <lineage>
        <taxon>Bacteria</taxon>
        <taxon>Pseudomonadati</taxon>
        <taxon>Bacteroidota</taxon>
        <taxon>Flavobacteriia</taxon>
        <taxon>Flavobacteriales</taxon>
        <taxon>Weeksellaceae</taxon>
        <taxon>Chryseobacterium group</taxon>
        <taxon>Chryseobacterium</taxon>
    </lineage>
</organism>
<protein>
    <submittedName>
        <fullName evidence="3">YHS domain-containing protein</fullName>
    </submittedName>
</protein>
<dbReference type="InterPro" id="IPR011017">
    <property type="entry name" value="TRASH_dom"/>
</dbReference>
<dbReference type="Gene3D" id="1.10.620.20">
    <property type="entry name" value="Ribonucleotide Reductase, subunit A"/>
    <property type="match status" value="1"/>
</dbReference>
<keyword evidence="4" id="KW-1185">Reference proteome</keyword>
<feature type="domain" description="TRASH" evidence="2">
    <location>
        <begin position="39"/>
        <end position="76"/>
    </location>
</feature>
<sequence>MKIFFFMTLFCTMSSLSISAQHTSGTLDSKKVKVINTLDPICKMKTSMSLSDTAVYKNKIYGFCSKSCKTEFKKNPVKYSK</sequence>
<feature type="signal peptide" evidence="1">
    <location>
        <begin position="1"/>
        <end position="20"/>
    </location>
</feature>
<evidence type="ECO:0000313" key="3">
    <source>
        <dbReference type="EMBL" id="THV63081.1"/>
    </source>
</evidence>
<dbReference type="EMBL" id="SDLV01000003">
    <property type="protein sequence ID" value="THV63081.1"/>
    <property type="molecule type" value="Genomic_DNA"/>
</dbReference>
<comment type="caution">
    <text evidence="3">The sequence shown here is derived from an EMBL/GenBank/DDBJ whole genome shotgun (WGS) entry which is preliminary data.</text>
</comment>